<evidence type="ECO:0000313" key="3">
    <source>
        <dbReference type="EMBL" id="VFJ77835.1"/>
    </source>
</evidence>
<sequence length="59" mass="6456">MGKIRPPKTNDEPHSEGKSTTATIHLVPNDLYRCQGTKSFLTEGDTPIHLLPAGEQVVE</sequence>
<accession>A0A450TG54</accession>
<name>A0A450TG54_9GAMM</name>
<feature type="region of interest" description="Disordered" evidence="1">
    <location>
        <begin position="1"/>
        <end position="22"/>
    </location>
</feature>
<protein>
    <submittedName>
        <fullName evidence="2">Uncharacterized protein</fullName>
    </submittedName>
</protein>
<dbReference type="EMBL" id="CAADFE010000141">
    <property type="protein sequence ID" value="VFJ77835.1"/>
    <property type="molecule type" value="Genomic_DNA"/>
</dbReference>
<organism evidence="2">
    <name type="scientific">Candidatus Kentrum sp. FW</name>
    <dbReference type="NCBI Taxonomy" id="2126338"/>
    <lineage>
        <taxon>Bacteria</taxon>
        <taxon>Pseudomonadati</taxon>
        <taxon>Pseudomonadota</taxon>
        <taxon>Gammaproteobacteria</taxon>
        <taxon>Candidatus Kentrum</taxon>
    </lineage>
</organism>
<gene>
    <name evidence="2" type="ORF">BECKFW1821B_GA0114236_111325</name>
    <name evidence="3" type="ORF">BECKFW1821C_GA0114237_11414</name>
</gene>
<evidence type="ECO:0000256" key="1">
    <source>
        <dbReference type="SAM" id="MobiDB-lite"/>
    </source>
</evidence>
<dbReference type="EMBL" id="CAADFD010000113">
    <property type="protein sequence ID" value="VFJ66186.1"/>
    <property type="molecule type" value="Genomic_DNA"/>
</dbReference>
<evidence type="ECO:0000313" key="2">
    <source>
        <dbReference type="EMBL" id="VFJ66186.1"/>
    </source>
</evidence>
<proteinExistence type="predicted"/>
<feature type="compositionally biased region" description="Basic and acidic residues" evidence="1">
    <location>
        <begin position="8"/>
        <end position="17"/>
    </location>
</feature>
<reference evidence="2" key="1">
    <citation type="submission" date="2019-02" db="EMBL/GenBank/DDBJ databases">
        <authorList>
            <person name="Gruber-Vodicka R. H."/>
            <person name="Seah K. B. B."/>
        </authorList>
    </citation>
    <scope>NUCLEOTIDE SEQUENCE</scope>
    <source>
        <strain evidence="2">BECK_BZ106</strain>
        <strain evidence="3">BECK_BZ131</strain>
    </source>
</reference>
<dbReference type="AlphaFoldDB" id="A0A450TG54"/>